<dbReference type="Pfam" id="PF04453">
    <property type="entry name" value="LptD"/>
    <property type="match status" value="1"/>
</dbReference>
<comment type="function">
    <text evidence="1">Together with LptE, is involved in the assembly of lipopolysaccharide (LPS) at the surface of the outer membrane.</text>
</comment>
<dbReference type="PANTHER" id="PTHR30189">
    <property type="entry name" value="LPS-ASSEMBLY PROTEIN"/>
    <property type="match status" value="1"/>
</dbReference>
<feature type="signal peptide" evidence="1">
    <location>
        <begin position="1"/>
        <end position="34"/>
    </location>
</feature>
<dbReference type="InterPro" id="IPR050218">
    <property type="entry name" value="LptD"/>
</dbReference>
<feature type="region of interest" description="Disordered" evidence="2">
    <location>
        <begin position="51"/>
        <end position="225"/>
    </location>
</feature>
<dbReference type="InterPro" id="IPR020889">
    <property type="entry name" value="LipoPS_assembly_LptD"/>
</dbReference>
<dbReference type="PATRIC" id="fig|1454003.3.peg.1849"/>
<feature type="compositionally biased region" description="Low complexity" evidence="2">
    <location>
        <begin position="51"/>
        <end position="60"/>
    </location>
</feature>
<comment type="caution">
    <text evidence="1">Lacks conserved residue(s) required for the propagation of feature annotation.</text>
</comment>
<evidence type="ECO:0000313" key="4">
    <source>
        <dbReference type="EMBL" id="EXI80464.1"/>
    </source>
</evidence>
<comment type="subcellular location">
    <subcellularLocation>
        <location evidence="1">Cell outer membrane</location>
    </subcellularLocation>
</comment>
<dbReference type="PANTHER" id="PTHR30189:SF1">
    <property type="entry name" value="LPS-ASSEMBLY PROTEIN LPTD"/>
    <property type="match status" value="1"/>
</dbReference>
<comment type="caution">
    <text evidence="4">The sequence shown here is derived from an EMBL/GenBank/DDBJ whole genome shotgun (WGS) entry which is preliminary data.</text>
</comment>
<dbReference type="GO" id="GO:1990351">
    <property type="term" value="C:transporter complex"/>
    <property type="evidence" value="ECO:0007669"/>
    <property type="project" value="TreeGrafter"/>
</dbReference>
<accession>A0A011QNR8</accession>
<dbReference type="AlphaFoldDB" id="A0A011QNR8"/>
<proteinExistence type="inferred from homology"/>
<dbReference type="InterPro" id="IPR007543">
    <property type="entry name" value="LptD_C"/>
</dbReference>
<dbReference type="Proteomes" id="UP000021816">
    <property type="component" value="Unassembled WGS sequence"/>
</dbReference>
<comment type="similarity">
    <text evidence="1">Belongs to the LptD family.</text>
</comment>
<evidence type="ECO:0000256" key="1">
    <source>
        <dbReference type="HAMAP-Rule" id="MF_01411"/>
    </source>
</evidence>
<protein>
    <recommendedName>
        <fullName evidence="1">LPS-assembly protein LptD</fullName>
    </recommendedName>
</protein>
<dbReference type="EMBL" id="JEMX01000032">
    <property type="protein sequence ID" value="EXI80464.1"/>
    <property type="molecule type" value="Genomic_DNA"/>
</dbReference>
<keyword evidence="1" id="KW-0998">Cell outer membrane</keyword>
<keyword evidence="1" id="KW-0732">Signal</keyword>
<feature type="compositionally biased region" description="Low complexity" evidence="2">
    <location>
        <begin position="136"/>
        <end position="151"/>
    </location>
</feature>
<dbReference type="HAMAP" id="MF_01411">
    <property type="entry name" value="LPS_assembly_LptD"/>
    <property type="match status" value="1"/>
</dbReference>
<comment type="subunit">
    <text evidence="1">Component of the lipopolysaccharide transport and assembly complex. Interacts with LptE and LptA.</text>
</comment>
<evidence type="ECO:0000313" key="5">
    <source>
        <dbReference type="Proteomes" id="UP000021816"/>
    </source>
</evidence>
<dbReference type="GO" id="GO:0015920">
    <property type="term" value="P:lipopolysaccharide transport"/>
    <property type="evidence" value="ECO:0007669"/>
    <property type="project" value="InterPro"/>
</dbReference>
<organism evidence="4 5">
    <name type="scientific">Candidatus Accumulibacter appositus</name>
    <dbReference type="NCBI Taxonomy" id="1454003"/>
    <lineage>
        <taxon>Bacteria</taxon>
        <taxon>Pseudomonadati</taxon>
        <taxon>Pseudomonadota</taxon>
        <taxon>Betaproteobacteria</taxon>
        <taxon>Candidatus Accumulibacter</taxon>
    </lineage>
</organism>
<name>A0A011QNR8_9PROT</name>
<keyword evidence="1" id="KW-0472">Membrane</keyword>
<feature type="compositionally biased region" description="Basic and acidic residues" evidence="2">
    <location>
        <begin position="157"/>
        <end position="167"/>
    </location>
</feature>
<evidence type="ECO:0000259" key="3">
    <source>
        <dbReference type="Pfam" id="PF04453"/>
    </source>
</evidence>
<feature type="domain" description="LptD C-terminal" evidence="3">
    <location>
        <begin position="525"/>
        <end position="895"/>
    </location>
</feature>
<feature type="compositionally biased region" description="Low complexity" evidence="2">
    <location>
        <begin position="177"/>
        <end position="198"/>
    </location>
</feature>
<dbReference type="GO" id="GO:0009279">
    <property type="term" value="C:cell outer membrane"/>
    <property type="evidence" value="ECO:0007669"/>
    <property type="project" value="UniProtKB-SubCell"/>
</dbReference>
<gene>
    <name evidence="1 4" type="primary">lptD</name>
    <name evidence="4" type="ORF">AW10_01794</name>
</gene>
<reference evidence="4 5" key="1">
    <citation type="submission" date="2014-02" db="EMBL/GenBank/DDBJ databases">
        <title>Expanding our view of genomic diversity in Candidatus Accumulibacter clades.</title>
        <authorList>
            <person name="Skennerton C.T."/>
            <person name="Barr J.J."/>
            <person name="Slater F.R."/>
            <person name="Bond P.L."/>
            <person name="Tyson G.W."/>
        </authorList>
    </citation>
    <scope>NUCLEOTIDE SEQUENCE [LARGE SCALE GENOMIC DNA]</scope>
    <source>
        <strain evidence="5">BA-92</strain>
    </source>
</reference>
<dbReference type="STRING" id="1454003.AW10_01794"/>
<sequence precursor="true">MTFRSRRRPLTLIFCCSFASTLVGSLPAVAQAQAEPPLRVDPALLGLPAAAPTAPLSRPPVTKVDSAPAETKPVLKPVIEARPVPAPSPAAEPAQAASDVGKESAAEAVATPLTESRPAVEPEGEPEVTLVREAEPQAQQPEPEPVTQPAQSQAEPLVEKPEARARVQEPVSPRPAPGAAATTTTAVPAPAELAAPTPTSLPLPATPSATESATPQAAETEAGSQATFLSAQRISGVVDRELIAEDSAELRQIDKLLTADRMTYWPVDDEVEAVGNARFQQREDVVSGTRMRMRLEDQFGFFDDASYLVKRPPRTAAAAKSGEAGGGDGAATEPGSDFNSGFAAPRSFGLLPGQTRLKYSDDANGGATAARGSAQRIDFEGENQIRMSSATYTTCKPGNDDWYLSIADLQLDYDNEVGSGKEATVHFLGVPILYSPWLSFSLNNQRKSGFLTPSYGSSSDSGFEFTLPYYWNIAPNMDATFEPTLLTKRGLLLGTDFRYLNAAYGGTYTGNVRGEYLPNDRVANRDRWGVALTHSQVAGNGFSGAINYNRVSDSDYYTDLSSEITQTSETQLLQQGLLTYSGGGWWSATANVQSFQTLQPDLQNPVTPPYQLMPQITVNARQPDFYSTDSSFFGQYTDFVRPDLSTVEGQRTVMQPQISIPYVTPGWYVTPRLGVNVTHYALSYPGSANIRPTSINRNLPIFSVDSGMTFERSSNWFGRDYTQTLEPRLYYLNIPYENQDDIPIFDTALADFNFAQIFSDNQFSGWDRINNANQLTAALSSRLINPTSGNEIMRGMVGQRLYFSDDKVALPGTTTREWDRSDFLAGFTGQVLPRVYADAALQYDVDNQQAERYSLGARYFPETGKLLNASYSYNTQAVTPIKQIDIAGQWPLTGRLQAVGRYNYSFLQKQPIEIIGGLEYNAGCWVVRVVGQRLQTTEADATTRAFVQLELSDFSRLGSSPINLLQRRIPGYGVANQPQTNSALAEQ</sequence>
<feature type="compositionally biased region" description="Polar residues" evidence="2">
    <location>
        <begin position="211"/>
        <end position="225"/>
    </location>
</feature>
<dbReference type="GO" id="GO:0043165">
    <property type="term" value="P:Gram-negative-bacterium-type cell outer membrane assembly"/>
    <property type="evidence" value="ECO:0007669"/>
    <property type="project" value="UniProtKB-UniRule"/>
</dbReference>
<evidence type="ECO:0000256" key="2">
    <source>
        <dbReference type="SAM" id="MobiDB-lite"/>
    </source>
</evidence>
<feature type="chain" id="PRO_5008979173" description="LPS-assembly protein LptD" evidence="1">
    <location>
        <begin position="35"/>
        <end position="987"/>
    </location>
</feature>